<organism evidence="5 6">
    <name type="scientific">Lysinibacillus telephonicus</name>
    <dbReference type="NCBI Taxonomy" id="1714840"/>
    <lineage>
        <taxon>Bacteria</taxon>
        <taxon>Bacillati</taxon>
        <taxon>Bacillota</taxon>
        <taxon>Bacilli</taxon>
        <taxon>Bacillales</taxon>
        <taxon>Bacillaceae</taxon>
        <taxon>Lysinibacillus</taxon>
    </lineage>
</organism>
<dbReference type="InterPro" id="IPR036412">
    <property type="entry name" value="HAD-like_sf"/>
</dbReference>
<dbReference type="InterPro" id="IPR006357">
    <property type="entry name" value="HAD-SF_hydro_IIA"/>
</dbReference>
<evidence type="ECO:0000256" key="3">
    <source>
        <dbReference type="PIRSR" id="PIRSR000915-2"/>
    </source>
</evidence>
<comment type="function">
    <text evidence="1">Catalyzes the dephosphorylation of 2-6 carbon acid sugars in vitro.</text>
</comment>
<evidence type="ECO:0000256" key="2">
    <source>
        <dbReference type="PIRSR" id="PIRSR000915-1"/>
    </source>
</evidence>
<evidence type="ECO:0000313" key="6">
    <source>
        <dbReference type="Proteomes" id="UP000276349"/>
    </source>
</evidence>
<protein>
    <recommendedName>
        <fullName evidence="1">Acid sugar phosphatase</fullName>
        <ecNumber evidence="1">3.1.3.-</ecNumber>
    </recommendedName>
</protein>
<dbReference type="PANTHER" id="PTHR19288">
    <property type="entry name" value="4-NITROPHENYLPHOSPHATASE-RELATED"/>
    <property type="match status" value="1"/>
</dbReference>
<comment type="caution">
    <text evidence="5">The sequence shown here is derived from an EMBL/GenBank/DDBJ whole genome shotgun (WGS) entry which is preliminary data.</text>
</comment>
<evidence type="ECO:0000313" key="5">
    <source>
        <dbReference type="EMBL" id="RTQ93786.1"/>
    </source>
</evidence>
<comment type="cofactor">
    <cofactor evidence="4">
        <name>Mg(2+)</name>
        <dbReference type="ChEBI" id="CHEBI:18420"/>
    </cofactor>
    <text evidence="4">Divalent metal ions. Mg(2+) is the most effective.</text>
</comment>
<evidence type="ECO:0000256" key="4">
    <source>
        <dbReference type="PIRSR" id="PIRSR000915-3"/>
    </source>
</evidence>
<dbReference type="EMBL" id="RXNR01000016">
    <property type="protein sequence ID" value="RTQ93786.1"/>
    <property type="molecule type" value="Genomic_DNA"/>
</dbReference>
<dbReference type="EC" id="3.1.3.-" evidence="1"/>
<dbReference type="AlphaFoldDB" id="A0A431UT76"/>
<proteinExistence type="inferred from homology"/>
<reference evidence="5 6" key="1">
    <citation type="submission" date="2018-12" db="EMBL/GenBank/DDBJ databases">
        <authorList>
            <person name="Yu L."/>
        </authorList>
    </citation>
    <scope>NUCLEOTIDE SEQUENCE [LARGE SCALE GENOMIC DNA]</scope>
    <source>
        <strain evidence="5 6">S5H2222</strain>
    </source>
</reference>
<gene>
    <name evidence="5" type="ORF">EKG35_07570</name>
</gene>
<dbReference type="Gene3D" id="3.40.50.1000">
    <property type="entry name" value="HAD superfamily/HAD-like"/>
    <property type="match status" value="2"/>
</dbReference>
<feature type="active site" description="Nucleophile" evidence="2">
    <location>
        <position position="14"/>
    </location>
</feature>
<comment type="similarity">
    <text evidence="1">Belongs to the HAD-like hydrolase superfamily. NagD family.</text>
</comment>
<keyword evidence="6" id="KW-1185">Reference proteome</keyword>
<dbReference type="Pfam" id="PF13242">
    <property type="entry name" value="Hydrolase_like"/>
    <property type="match status" value="1"/>
</dbReference>
<dbReference type="InterPro" id="IPR023214">
    <property type="entry name" value="HAD_sf"/>
</dbReference>
<dbReference type="RefSeq" id="WP_126293839.1">
    <property type="nucleotide sequence ID" value="NZ_CP155468.1"/>
</dbReference>
<dbReference type="PIRSF" id="PIRSF000915">
    <property type="entry name" value="PGP-type_phosphatase"/>
    <property type="match status" value="1"/>
</dbReference>
<evidence type="ECO:0000256" key="1">
    <source>
        <dbReference type="PIRNR" id="PIRNR000915"/>
    </source>
</evidence>
<keyword evidence="5" id="KW-0378">Hydrolase</keyword>
<dbReference type="Proteomes" id="UP000276349">
    <property type="component" value="Unassembled WGS sequence"/>
</dbReference>
<accession>A0A431UT76</accession>
<dbReference type="PANTHER" id="PTHR19288:SF46">
    <property type="entry name" value="HALOACID DEHALOGENASE-LIKE HYDROLASE DOMAIN-CONTAINING PROTEIN 2"/>
    <property type="match status" value="1"/>
</dbReference>
<keyword evidence="1 4" id="KW-0460">Magnesium</keyword>
<feature type="binding site" evidence="4">
    <location>
        <position position="16"/>
    </location>
    <ligand>
        <name>Mg(2+)</name>
        <dbReference type="ChEBI" id="CHEBI:18420"/>
    </ligand>
</feature>
<name>A0A431UT76_9BACI</name>
<keyword evidence="1 4" id="KW-0479">Metal-binding</keyword>
<dbReference type="GO" id="GO:0016791">
    <property type="term" value="F:phosphatase activity"/>
    <property type="evidence" value="ECO:0007669"/>
    <property type="project" value="TreeGrafter"/>
</dbReference>
<feature type="binding site" evidence="4">
    <location>
        <position position="214"/>
    </location>
    <ligand>
        <name>Mg(2+)</name>
        <dbReference type="ChEBI" id="CHEBI:18420"/>
    </ligand>
</feature>
<sequence length="262" mass="28437">MEVNLNCYDALALDLDGTIYVGDEIIEGAQETIYKLRSMGKKLLFISNTPTQSRIDTVMKLKKLGIEAAIDEVLTAAYLTACYLNENCSDCKVLIVGEKSLIDECQKLGIPCTNNPLEATHVVVGLDRTFTYETMNRAMQAVINGAALIVTNPDPSCPVAEGQFVADTMAIAKAIEVAASGKITAIVGKPSAYYASKMVELLKCEPSRCLIVGDRLETDILLGMHLNIETCLVLSGIAKKEHLAISSIQPNYIINSIKDFIL</sequence>
<dbReference type="GO" id="GO:0046872">
    <property type="term" value="F:metal ion binding"/>
    <property type="evidence" value="ECO:0007669"/>
    <property type="project" value="UniProtKB-KW"/>
</dbReference>
<feature type="binding site" evidence="4">
    <location>
        <position position="14"/>
    </location>
    <ligand>
        <name>Mg(2+)</name>
        <dbReference type="ChEBI" id="CHEBI:18420"/>
    </ligand>
</feature>
<dbReference type="SUPFAM" id="SSF56784">
    <property type="entry name" value="HAD-like"/>
    <property type="match status" value="1"/>
</dbReference>
<feature type="binding site" evidence="3">
    <location>
        <position position="189"/>
    </location>
    <ligand>
        <name>substrate</name>
    </ligand>
</feature>
<dbReference type="GO" id="GO:0005737">
    <property type="term" value="C:cytoplasm"/>
    <property type="evidence" value="ECO:0007669"/>
    <property type="project" value="TreeGrafter"/>
</dbReference>
<dbReference type="NCBIfam" id="TIGR01460">
    <property type="entry name" value="HAD-SF-IIA"/>
    <property type="match status" value="1"/>
</dbReference>
<feature type="active site" description="Proton donor" evidence="2">
    <location>
        <position position="16"/>
    </location>
</feature>
<dbReference type="Pfam" id="PF13344">
    <property type="entry name" value="Hydrolase_6"/>
    <property type="match status" value="1"/>
</dbReference>
<dbReference type="OrthoDB" id="9810449at2"/>